<proteinExistence type="predicted"/>
<keyword evidence="1" id="KW-0472">Membrane</keyword>
<keyword evidence="1" id="KW-0812">Transmembrane</keyword>
<dbReference type="RefSeq" id="WP_230276407.1">
    <property type="nucleotide sequence ID" value="NZ_JAJKFW010000059.1"/>
</dbReference>
<dbReference type="Proteomes" id="UP001430306">
    <property type="component" value="Unassembled WGS sequence"/>
</dbReference>
<reference evidence="2" key="1">
    <citation type="submission" date="2021-11" db="EMBL/GenBank/DDBJ databases">
        <title>Genome sequence.</title>
        <authorList>
            <person name="Sun Q."/>
        </authorList>
    </citation>
    <scope>NUCLEOTIDE SEQUENCE</scope>
    <source>
        <strain evidence="2">JC740</strain>
    </source>
</reference>
<name>A0ABS8NMA6_9BACT</name>
<organism evidence="2 3">
    <name type="scientific">Rhodopirellula halodulae</name>
    <dbReference type="NCBI Taxonomy" id="2894198"/>
    <lineage>
        <taxon>Bacteria</taxon>
        <taxon>Pseudomonadati</taxon>
        <taxon>Planctomycetota</taxon>
        <taxon>Planctomycetia</taxon>
        <taxon>Pirellulales</taxon>
        <taxon>Pirellulaceae</taxon>
        <taxon>Rhodopirellula</taxon>
    </lineage>
</organism>
<comment type="caution">
    <text evidence="2">The sequence shown here is derived from an EMBL/GenBank/DDBJ whole genome shotgun (WGS) entry which is preliminary data.</text>
</comment>
<evidence type="ECO:0000313" key="2">
    <source>
        <dbReference type="EMBL" id="MCC9644703.1"/>
    </source>
</evidence>
<protein>
    <submittedName>
        <fullName evidence="2">Uncharacterized protein</fullName>
    </submittedName>
</protein>
<gene>
    <name evidence="2" type="ORF">LOC71_20715</name>
</gene>
<sequence length="124" mass="13813">MNETDLSNKLTWMVRLLAANLFVTFLAVAGLVFGLLPKVERAVSTTERMEARFQRFADEVQPVVTASAGKAIETIQQMDAERLSETATERTDALMEAAADRAKRFLERDQAGVSNTTSNRLFSR</sequence>
<keyword evidence="3" id="KW-1185">Reference proteome</keyword>
<evidence type="ECO:0000313" key="3">
    <source>
        <dbReference type="Proteomes" id="UP001430306"/>
    </source>
</evidence>
<evidence type="ECO:0000256" key="1">
    <source>
        <dbReference type="SAM" id="Phobius"/>
    </source>
</evidence>
<accession>A0ABS8NMA6</accession>
<keyword evidence="1" id="KW-1133">Transmembrane helix</keyword>
<dbReference type="EMBL" id="JAJKFW010000059">
    <property type="protein sequence ID" value="MCC9644703.1"/>
    <property type="molecule type" value="Genomic_DNA"/>
</dbReference>
<feature type="transmembrane region" description="Helical" evidence="1">
    <location>
        <begin position="12"/>
        <end position="36"/>
    </location>
</feature>